<dbReference type="GeneID" id="41997673"/>
<dbReference type="PANTHER" id="PTHR36206">
    <property type="entry name" value="ASPERCRYPTIN BIOSYNTHESIS CLUSTER-SPECIFIC TRANSCRIPTION REGULATOR ATNN-RELATED"/>
    <property type="match status" value="1"/>
</dbReference>
<keyword evidence="8" id="KW-1185">Reference proteome</keyword>
<sequence length="491" mass="55076">MPNVQDPKITKPLSPPLYNRPNAVADLKLILPRQSPDEVRSYRYFLEATAPSLAGAFYAEFWLAEVPRVCLLDAAIWHAVVSLGSAHEDFAENGRGSRNLFALKQFNLSIRCLTESRSPRHADQWRALVISTIFTQICTIKGLHDQTRIHLQAGCNLLQELQGYGTGDAKTSQQHTKPESWISSVPISIASVQSILMNLKLHANALDHGGVTDSSTLLSQNKTLNAWRFYTAPSPSTILTPEHIRQAHRAAESLCSGLILFSQENAKHLGDLHTGKSGLDGLAMLAARQEMHTRCFKEISKAIELFQREITTPGHTTKLEAHSILPVRLFHTTNRVLFIQDPDEYDLVKRQQGLPALFRSIVDLCEQIINLDPAKTRGVSYTPQLFLVAHSGTELPTRQCAVSLLRHPRLDGGWDSLISASIAEAIMDREREAALQYLGIETAMQEDETDPLLRIYNFTFAFSGSREARIVLRTWYEKLNEIPGQVRMIEW</sequence>
<protein>
    <submittedName>
        <fullName evidence="7">Uncharacterized protein</fullName>
    </submittedName>
</protein>
<dbReference type="RefSeq" id="XP_031013532.1">
    <property type="nucleotide sequence ID" value="XM_031162377.1"/>
</dbReference>
<evidence type="ECO:0000313" key="8">
    <source>
        <dbReference type="Proteomes" id="UP000253153"/>
    </source>
</evidence>
<keyword evidence="6" id="KW-0539">Nucleus</keyword>
<dbReference type="AlphaFoldDB" id="A0A366R807"/>
<keyword evidence="5" id="KW-0804">Transcription</keyword>
<gene>
    <name evidence="7" type="ORF">FIESC28_08239</name>
</gene>
<keyword evidence="4" id="KW-0238">DNA-binding</keyword>
<dbReference type="EMBL" id="QKXC01000186">
    <property type="protein sequence ID" value="RBR13273.1"/>
    <property type="molecule type" value="Genomic_DNA"/>
</dbReference>
<organism evidence="7 8">
    <name type="scientific">Fusarium coffeatum</name>
    <dbReference type="NCBI Taxonomy" id="231269"/>
    <lineage>
        <taxon>Eukaryota</taxon>
        <taxon>Fungi</taxon>
        <taxon>Dikarya</taxon>
        <taxon>Ascomycota</taxon>
        <taxon>Pezizomycotina</taxon>
        <taxon>Sordariomycetes</taxon>
        <taxon>Hypocreomycetidae</taxon>
        <taxon>Hypocreales</taxon>
        <taxon>Nectriaceae</taxon>
        <taxon>Fusarium</taxon>
        <taxon>Fusarium incarnatum-equiseti species complex</taxon>
    </lineage>
</organism>
<dbReference type="PANTHER" id="PTHR36206:SF12">
    <property type="entry name" value="ASPERCRYPTIN BIOSYNTHESIS CLUSTER-SPECIFIC TRANSCRIPTION REGULATOR ATNN-RELATED"/>
    <property type="match status" value="1"/>
</dbReference>
<dbReference type="GO" id="GO:0046872">
    <property type="term" value="F:metal ion binding"/>
    <property type="evidence" value="ECO:0007669"/>
    <property type="project" value="UniProtKB-KW"/>
</dbReference>
<evidence type="ECO:0000256" key="3">
    <source>
        <dbReference type="ARBA" id="ARBA00023015"/>
    </source>
</evidence>
<evidence type="ECO:0000313" key="7">
    <source>
        <dbReference type="EMBL" id="RBR13273.1"/>
    </source>
</evidence>
<name>A0A366R807_9HYPO</name>
<evidence type="ECO:0000256" key="1">
    <source>
        <dbReference type="ARBA" id="ARBA00022723"/>
    </source>
</evidence>
<keyword evidence="1" id="KW-0479">Metal-binding</keyword>
<accession>A0A366R807</accession>
<evidence type="ECO:0000256" key="5">
    <source>
        <dbReference type="ARBA" id="ARBA00023163"/>
    </source>
</evidence>
<proteinExistence type="predicted"/>
<evidence type="ECO:0000256" key="4">
    <source>
        <dbReference type="ARBA" id="ARBA00023125"/>
    </source>
</evidence>
<evidence type="ECO:0000256" key="6">
    <source>
        <dbReference type="ARBA" id="ARBA00023242"/>
    </source>
</evidence>
<dbReference type="GO" id="GO:0003677">
    <property type="term" value="F:DNA binding"/>
    <property type="evidence" value="ECO:0007669"/>
    <property type="project" value="UniProtKB-KW"/>
</dbReference>
<reference evidence="7 8" key="1">
    <citation type="submission" date="2018-06" db="EMBL/GenBank/DDBJ databases">
        <title>Fusarium incarnatum-equiseti species complex species 28.</title>
        <authorList>
            <person name="Gardiner D.M."/>
        </authorList>
    </citation>
    <scope>NUCLEOTIDE SEQUENCE [LARGE SCALE GENOMIC DNA]</scope>
    <source>
        <strain evidence="7 8">FIESC_28</strain>
    </source>
</reference>
<dbReference type="InterPro" id="IPR052360">
    <property type="entry name" value="Transcr_Regulatory_Proteins"/>
</dbReference>
<dbReference type="OrthoDB" id="2593732at2759"/>
<dbReference type="Proteomes" id="UP000253153">
    <property type="component" value="Unassembled WGS sequence"/>
</dbReference>
<keyword evidence="3" id="KW-0805">Transcription regulation</keyword>
<keyword evidence="2" id="KW-0862">Zinc</keyword>
<comment type="caution">
    <text evidence="7">The sequence shown here is derived from an EMBL/GenBank/DDBJ whole genome shotgun (WGS) entry which is preliminary data.</text>
</comment>
<evidence type="ECO:0000256" key="2">
    <source>
        <dbReference type="ARBA" id="ARBA00022833"/>
    </source>
</evidence>